<protein>
    <submittedName>
        <fullName evidence="1">Uncharacterized protein</fullName>
    </submittedName>
</protein>
<organism evidence="1 2">
    <name type="scientific">Deinococcus xinjiangensis</name>
    <dbReference type="NCBI Taxonomy" id="457454"/>
    <lineage>
        <taxon>Bacteria</taxon>
        <taxon>Thermotogati</taxon>
        <taxon>Deinococcota</taxon>
        <taxon>Deinococci</taxon>
        <taxon>Deinococcales</taxon>
        <taxon>Deinococcaceae</taxon>
        <taxon>Deinococcus</taxon>
    </lineage>
</organism>
<dbReference type="EMBL" id="BAABRN010000035">
    <property type="protein sequence ID" value="GAA5503016.1"/>
    <property type="molecule type" value="Genomic_DNA"/>
</dbReference>
<reference evidence="1 2" key="1">
    <citation type="submission" date="2024-02" db="EMBL/GenBank/DDBJ databases">
        <title>Deinococcus xinjiangensis NBRC 107630.</title>
        <authorList>
            <person name="Ichikawa N."/>
            <person name="Katano-Makiyama Y."/>
            <person name="Hidaka K."/>
        </authorList>
    </citation>
    <scope>NUCLEOTIDE SEQUENCE [LARGE SCALE GENOMIC DNA]</scope>
    <source>
        <strain evidence="1 2">NBRC 107630</strain>
    </source>
</reference>
<evidence type="ECO:0000313" key="2">
    <source>
        <dbReference type="Proteomes" id="UP001458946"/>
    </source>
</evidence>
<name>A0ABP9VEG4_9DEIO</name>
<evidence type="ECO:0000313" key="1">
    <source>
        <dbReference type="EMBL" id="GAA5503016.1"/>
    </source>
</evidence>
<gene>
    <name evidence="1" type="ORF">Dxin01_02765</name>
</gene>
<sequence>MLYDLGLRLNTVKVGTQSMVMTNAPPADLLGPPYAVTQKLNGTRESLLHGGAQLRSVQVLISIYGFPLTPEGEAQCGVVLAHLRARAREVDRLAGYGPITECNAADESPVQRDLPTNQHWAAIRFVLTYLQS</sequence>
<dbReference type="Proteomes" id="UP001458946">
    <property type="component" value="Unassembled WGS sequence"/>
</dbReference>
<comment type="caution">
    <text evidence="1">The sequence shown here is derived from an EMBL/GenBank/DDBJ whole genome shotgun (WGS) entry which is preliminary data.</text>
</comment>
<dbReference type="RefSeq" id="WP_353542989.1">
    <property type="nucleotide sequence ID" value="NZ_BAABRN010000035.1"/>
</dbReference>
<proteinExistence type="predicted"/>
<keyword evidence="2" id="KW-1185">Reference proteome</keyword>
<accession>A0ABP9VEG4</accession>